<reference evidence="2 3" key="1">
    <citation type="journal article" date="2023" name="Mol. Biol. Evol.">
        <title>Genomics of Secondarily Temperate Adaptation in the Only Non-Antarctic Icefish.</title>
        <authorList>
            <person name="Rivera-Colon A.G."/>
            <person name="Rayamajhi N."/>
            <person name="Minhas B.F."/>
            <person name="Madrigal G."/>
            <person name="Bilyk K.T."/>
            <person name="Yoon V."/>
            <person name="Hune M."/>
            <person name="Gregory S."/>
            <person name="Cheng C.H.C."/>
            <person name="Catchen J.M."/>
        </authorList>
    </citation>
    <scope>NUCLEOTIDE SEQUENCE [LARGE SCALE GENOMIC DNA]</scope>
    <source>
        <tissue evidence="2">White muscle</tissue>
    </source>
</reference>
<organism evidence="2 3">
    <name type="scientific">Champsocephalus gunnari</name>
    <name type="common">Mackerel icefish</name>
    <dbReference type="NCBI Taxonomy" id="52237"/>
    <lineage>
        <taxon>Eukaryota</taxon>
        <taxon>Metazoa</taxon>
        <taxon>Chordata</taxon>
        <taxon>Craniata</taxon>
        <taxon>Vertebrata</taxon>
        <taxon>Euteleostomi</taxon>
        <taxon>Actinopterygii</taxon>
        <taxon>Neopterygii</taxon>
        <taxon>Teleostei</taxon>
        <taxon>Neoteleostei</taxon>
        <taxon>Acanthomorphata</taxon>
        <taxon>Eupercaria</taxon>
        <taxon>Perciformes</taxon>
        <taxon>Notothenioidei</taxon>
        <taxon>Channichthyidae</taxon>
        <taxon>Champsocephalus</taxon>
    </lineage>
</organism>
<accession>A0AAN8HKY0</accession>
<dbReference type="SUPFAM" id="SSF52540">
    <property type="entry name" value="P-loop containing nucleoside triphosphate hydrolases"/>
    <property type="match status" value="1"/>
</dbReference>
<evidence type="ECO:0000313" key="2">
    <source>
        <dbReference type="EMBL" id="KAK5918998.1"/>
    </source>
</evidence>
<dbReference type="Pfam" id="PF00271">
    <property type="entry name" value="Helicase_C"/>
    <property type="match status" value="1"/>
</dbReference>
<dbReference type="AlphaFoldDB" id="A0AAN8HKY0"/>
<dbReference type="SMART" id="SM00490">
    <property type="entry name" value="HELICc"/>
    <property type="match status" value="1"/>
</dbReference>
<dbReference type="InterPro" id="IPR027417">
    <property type="entry name" value="P-loop_NTPase"/>
</dbReference>
<evidence type="ECO:0000259" key="1">
    <source>
        <dbReference type="PROSITE" id="PS51194"/>
    </source>
</evidence>
<dbReference type="PROSITE" id="PS51194">
    <property type="entry name" value="HELICASE_CTER"/>
    <property type="match status" value="1"/>
</dbReference>
<evidence type="ECO:0000313" key="3">
    <source>
        <dbReference type="Proteomes" id="UP001331515"/>
    </source>
</evidence>
<proteinExistence type="predicted"/>
<dbReference type="Gene3D" id="3.40.50.300">
    <property type="entry name" value="P-loop containing nucleotide triphosphate hydrolases"/>
    <property type="match status" value="1"/>
</dbReference>
<dbReference type="CDD" id="cd18787">
    <property type="entry name" value="SF2_C_DEAD"/>
    <property type="match status" value="1"/>
</dbReference>
<comment type="caution">
    <text evidence="2">The sequence shown here is derived from an EMBL/GenBank/DDBJ whole genome shotgun (WGS) entry which is preliminary data.</text>
</comment>
<gene>
    <name evidence="2" type="ORF">CgunFtcFv8_022931</name>
</gene>
<name>A0AAN8HKY0_CHAGU</name>
<keyword evidence="3" id="KW-1185">Reference proteome</keyword>
<dbReference type="EMBL" id="JAURVH010001524">
    <property type="protein sequence ID" value="KAK5918998.1"/>
    <property type="molecule type" value="Genomic_DNA"/>
</dbReference>
<feature type="domain" description="Helicase C-terminal" evidence="1">
    <location>
        <begin position="25"/>
        <end position="176"/>
    </location>
</feature>
<dbReference type="PANTHER" id="PTHR47958">
    <property type="entry name" value="ATP-DEPENDENT RNA HELICASE DBP3"/>
    <property type="match status" value="1"/>
</dbReference>
<sequence>MRCGGTSFLMFSGLCLKKEELTLEGLKQFYINVEQEEWKLDTPCDLYENLTITQGVIFQEKSGLAEKMHARDFTVSALHGDMDQKERDVMRVFRSGSSRVLITTDLLARGIDVQQVSLVINYKLRTTSIELDAVVVFTEKELPSTLSQRKTRGFSEISRRFTILPEEMPMNVADLI</sequence>
<dbReference type="Proteomes" id="UP001331515">
    <property type="component" value="Unassembled WGS sequence"/>
</dbReference>
<protein>
    <recommendedName>
        <fullName evidence="1">Helicase C-terminal domain-containing protein</fullName>
    </recommendedName>
</protein>
<dbReference type="InterPro" id="IPR001650">
    <property type="entry name" value="Helicase_C-like"/>
</dbReference>